<organism evidence="2 3">
    <name type="scientific">Gilliamella intestini</name>
    <dbReference type="NCBI Taxonomy" id="1798183"/>
    <lineage>
        <taxon>Bacteria</taxon>
        <taxon>Pseudomonadati</taxon>
        <taxon>Pseudomonadota</taxon>
        <taxon>Gammaproteobacteria</taxon>
        <taxon>Orbales</taxon>
        <taxon>Orbaceae</taxon>
        <taxon>Gilliamella</taxon>
    </lineage>
</organism>
<keyword evidence="1" id="KW-1133">Transmembrane helix</keyword>
<dbReference type="STRING" id="1798183.GA0061080_101610"/>
<name>A0A1C4B1F1_9GAMM</name>
<dbReference type="NCBIfam" id="TIGR03360">
    <property type="entry name" value="VI_minor_1"/>
    <property type="match status" value="1"/>
</dbReference>
<gene>
    <name evidence="2" type="ORF">GA0061080_101610</name>
</gene>
<proteinExistence type="predicted"/>
<evidence type="ECO:0000313" key="3">
    <source>
        <dbReference type="Proteomes" id="UP000199698"/>
    </source>
</evidence>
<feature type="transmembrane region" description="Helical" evidence="1">
    <location>
        <begin position="12"/>
        <end position="32"/>
    </location>
</feature>
<dbReference type="OrthoDB" id="7831428at2"/>
<evidence type="ECO:0000313" key="2">
    <source>
        <dbReference type="EMBL" id="SCC00725.1"/>
    </source>
</evidence>
<dbReference type="InterPro" id="IPR017738">
    <property type="entry name" value="T6SS-assoc_VCA0118"/>
</dbReference>
<dbReference type="AlphaFoldDB" id="A0A1C4B1F1"/>
<reference evidence="3" key="1">
    <citation type="submission" date="2016-08" db="EMBL/GenBank/DDBJ databases">
        <authorList>
            <person name="Varghese N."/>
            <person name="Submissions Spin"/>
        </authorList>
    </citation>
    <scope>NUCLEOTIDE SEQUENCE [LARGE SCALE GENOMIC DNA]</scope>
    <source>
        <strain evidence="3">R-53144</strain>
    </source>
</reference>
<dbReference type="Pfam" id="PF11319">
    <property type="entry name" value="VasI"/>
    <property type="match status" value="1"/>
</dbReference>
<dbReference type="RefSeq" id="WP_081300090.1">
    <property type="nucleotide sequence ID" value="NZ_FMBA01000016.1"/>
</dbReference>
<keyword evidence="1" id="KW-0472">Membrane</keyword>
<dbReference type="Proteomes" id="UP000199698">
    <property type="component" value="Unassembled WGS sequence"/>
</dbReference>
<dbReference type="EMBL" id="FMBA01000016">
    <property type="protein sequence ID" value="SCC00725.1"/>
    <property type="molecule type" value="Genomic_DNA"/>
</dbReference>
<sequence>MRKNYHFDLSYIRYFFFMVLGIHLMNVANATLNDKETLNLLAQCAKETSALTRLECYDKILYPNSKTPLQKEEVPQHSPLWFSIVEQEKTRKEDSPYFILNTSNNDSQILLTTYAIGLQPPRPILAFSCIDNITRMQIVLFNPINHKNTKLKLVTENDVVKANWFVRDNGFIFESSRGLLGIEQIKRILNAKSLTLKSDDPMLNDLVFNVSTLNSSIKVLRTACHW</sequence>
<accession>A0A1C4B1F1</accession>
<keyword evidence="3" id="KW-1185">Reference proteome</keyword>
<protein>
    <submittedName>
        <fullName evidence="2">Type VI secretion system protein VasI</fullName>
    </submittedName>
</protein>
<keyword evidence="1" id="KW-0812">Transmembrane</keyword>
<evidence type="ECO:0000256" key="1">
    <source>
        <dbReference type="SAM" id="Phobius"/>
    </source>
</evidence>